<keyword evidence="3" id="KW-1185">Reference proteome</keyword>
<dbReference type="OrthoDB" id="3066195at2759"/>
<sequence>MFDDVLLSVLILAIKKKSHISGTGGGPPTQDFTTAEELALDLNKGKPVIEGIQGGTATDSGPARDTGLLIQVAGNTLTLLEPPDYNSSALHAYDLAAECTSADDETVSLDSRRLEDPDIGQPDKQPGNIVSIAYSKFTLCKNSAMLTKRCSQSSQTVRYLYTTHLKRQIELTEVKIDVNKRKLQDMDLEMQIKRKTLRKLELEIQKLERELQADK</sequence>
<name>A0A3N0Y174_ANAGA</name>
<proteinExistence type="predicted"/>
<evidence type="ECO:0000313" key="2">
    <source>
        <dbReference type="EMBL" id="ROL03948.1"/>
    </source>
</evidence>
<reference evidence="2 3" key="1">
    <citation type="submission" date="2018-10" db="EMBL/GenBank/DDBJ databases">
        <title>Genome assembly for a Yunnan-Guizhou Plateau 3E fish, Anabarilius grahami (Regan), and its evolutionary and genetic applications.</title>
        <authorList>
            <person name="Jiang W."/>
        </authorList>
    </citation>
    <scope>NUCLEOTIDE SEQUENCE [LARGE SCALE GENOMIC DNA]</scope>
    <source>
        <strain evidence="2">AG-KIZ</strain>
        <tissue evidence="2">Muscle</tissue>
    </source>
</reference>
<dbReference type="Proteomes" id="UP000281406">
    <property type="component" value="Unassembled WGS sequence"/>
</dbReference>
<accession>A0A3N0Y174</accession>
<feature type="coiled-coil region" evidence="1">
    <location>
        <begin position="183"/>
        <end position="210"/>
    </location>
</feature>
<dbReference type="EMBL" id="RJVU01054598">
    <property type="protein sequence ID" value="ROL03948.1"/>
    <property type="molecule type" value="Genomic_DNA"/>
</dbReference>
<organism evidence="2 3">
    <name type="scientific">Anabarilius grahami</name>
    <name type="common">Kanglang fish</name>
    <name type="synonym">Barilius grahami</name>
    <dbReference type="NCBI Taxonomy" id="495550"/>
    <lineage>
        <taxon>Eukaryota</taxon>
        <taxon>Metazoa</taxon>
        <taxon>Chordata</taxon>
        <taxon>Craniata</taxon>
        <taxon>Vertebrata</taxon>
        <taxon>Euteleostomi</taxon>
        <taxon>Actinopterygii</taxon>
        <taxon>Neopterygii</taxon>
        <taxon>Teleostei</taxon>
        <taxon>Ostariophysi</taxon>
        <taxon>Cypriniformes</taxon>
        <taxon>Xenocyprididae</taxon>
        <taxon>Xenocypridinae</taxon>
        <taxon>Xenocypridinae incertae sedis</taxon>
        <taxon>Anabarilius</taxon>
    </lineage>
</organism>
<evidence type="ECO:0000313" key="3">
    <source>
        <dbReference type="Proteomes" id="UP000281406"/>
    </source>
</evidence>
<dbReference type="AlphaFoldDB" id="A0A3N0Y174"/>
<keyword evidence="1" id="KW-0175">Coiled coil</keyword>
<comment type="caution">
    <text evidence="2">The sequence shown here is derived from an EMBL/GenBank/DDBJ whole genome shotgun (WGS) entry which is preliminary data.</text>
</comment>
<evidence type="ECO:0000256" key="1">
    <source>
        <dbReference type="SAM" id="Coils"/>
    </source>
</evidence>
<gene>
    <name evidence="2" type="ORF">DPX16_23383</name>
</gene>
<protein>
    <submittedName>
        <fullName evidence="2">Uncharacterized protein</fullName>
    </submittedName>
</protein>